<proteinExistence type="predicted"/>
<reference evidence="1 2" key="1">
    <citation type="submission" date="2023-05" db="EMBL/GenBank/DDBJ databases">
        <title>B98-5 Cell Line De Novo Hybrid Assembly: An Optical Mapping Approach.</title>
        <authorList>
            <person name="Kananen K."/>
            <person name="Auerbach J.A."/>
            <person name="Kautto E."/>
            <person name="Blachly J.S."/>
        </authorList>
    </citation>
    <scope>NUCLEOTIDE SEQUENCE [LARGE SCALE GENOMIC DNA]</scope>
    <source>
        <strain evidence="1">B95-8</strain>
        <tissue evidence="1">Cell line</tissue>
    </source>
</reference>
<accession>A0ABQ9VG77</accession>
<dbReference type="EMBL" id="JASSZA010000006">
    <property type="protein sequence ID" value="KAK2108343.1"/>
    <property type="molecule type" value="Genomic_DNA"/>
</dbReference>
<gene>
    <name evidence="1" type="ORF">P7K49_013508</name>
</gene>
<dbReference type="Proteomes" id="UP001266305">
    <property type="component" value="Unassembled WGS sequence"/>
</dbReference>
<comment type="caution">
    <text evidence="1">The sequence shown here is derived from an EMBL/GenBank/DDBJ whole genome shotgun (WGS) entry which is preliminary data.</text>
</comment>
<evidence type="ECO:0000313" key="2">
    <source>
        <dbReference type="Proteomes" id="UP001266305"/>
    </source>
</evidence>
<sequence length="108" mass="12063">MLAGGRAVSVKTKASASVMEPKGRRGKKVFLDPLVLLARKDSQVLKACLDHRDPSLMQCVKGLYFMDKRLLLYLKYPRAMGPRGPKVDYSSYDVTARTPYSISKLTLV</sequence>
<protein>
    <submittedName>
        <fullName evidence="1">Uncharacterized protein</fullName>
    </submittedName>
</protein>
<evidence type="ECO:0000313" key="1">
    <source>
        <dbReference type="EMBL" id="KAK2108343.1"/>
    </source>
</evidence>
<organism evidence="1 2">
    <name type="scientific">Saguinus oedipus</name>
    <name type="common">Cotton-top tamarin</name>
    <name type="synonym">Oedipomidas oedipus</name>
    <dbReference type="NCBI Taxonomy" id="9490"/>
    <lineage>
        <taxon>Eukaryota</taxon>
        <taxon>Metazoa</taxon>
        <taxon>Chordata</taxon>
        <taxon>Craniata</taxon>
        <taxon>Vertebrata</taxon>
        <taxon>Euteleostomi</taxon>
        <taxon>Mammalia</taxon>
        <taxon>Eutheria</taxon>
        <taxon>Euarchontoglires</taxon>
        <taxon>Primates</taxon>
        <taxon>Haplorrhini</taxon>
        <taxon>Platyrrhini</taxon>
        <taxon>Cebidae</taxon>
        <taxon>Callitrichinae</taxon>
        <taxon>Saguinus</taxon>
    </lineage>
</organism>
<keyword evidence="2" id="KW-1185">Reference proteome</keyword>
<name>A0ABQ9VG77_SAGOE</name>